<evidence type="ECO:0000313" key="2">
    <source>
        <dbReference type="EMBL" id="TYJ49441.1"/>
    </source>
</evidence>
<sequence length="89" mass="10060">MPQKFYPKSSLKSLTFFPLNFFSKSLIPQIFIPESSCFPFPFLFPSPWYSASLFPLFSSEFSASASVLLSLFCFSSGFIFQSIIVDSVI</sequence>
<keyword evidence="3" id="KW-1185">Reference proteome</keyword>
<name>A0A5D3AH53_GOSMU</name>
<evidence type="ECO:0000256" key="1">
    <source>
        <dbReference type="SAM" id="Phobius"/>
    </source>
</evidence>
<keyword evidence="1" id="KW-1133">Transmembrane helix</keyword>
<feature type="transmembrane region" description="Helical" evidence="1">
    <location>
        <begin position="21"/>
        <end position="44"/>
    </location>
</feature>
<reference evidence="2 3" key="1">
    <citation type="submission" date="2019-07" db="EMBL/GenBank/DDBJ databases">
        <title>WGS assembly of Gossypium mustelinum.</title>
        <authorList>
            <person name="Chen Z.J."/>
            <person name="Sreedasyam A."/>
            <person name="Ando A."/>
            <person name="Song Q."/>
            <person name="De L."/>
            <person name="Hulse-Kemp A."/>
            <person name="Ding M."/>
            <person name="Ye W."/>
            <person name="Kirkbride R."/>
            <person name="Jenkins J."/>
            <person name="Plott C."/>
            <person name="Lovell J."/>
            <person name="Lin Y.-M."/>
            <person name="Vaughn R."/>
            <person name="Liu B."/>
            <person name="Li W."/>
            <person name="Simpson S."/>
            <person name="Scheffler B."/>
            <person name="Saski C."/>
            <person name="Grover C."/>
            <person name="Hu G."/>
            <person name="Conover J."/>
            <person name="Carlson J."/>
            <person name="Shu S."/>
            <person name="Boston L."/>
            <person name="Williams M."/>
            <person name="Peterson D."/>
            <person name="Mcgee K."/>
            <person name="Jones D."/>
            <person name="Wendel J."/>
            <person name="Stelly D."/>
            <person name="Grimwood J."/>
            <person name="Schmutz J."/>
        </authorList>
    </citation>
    <scope>NUCLEOTIDE SEQUENCE [LARGE SCALE GENOMIC DNA]</scope>
    <source>
        <strain evidence="2">1408120.09</strain>
    </source>
</reference>
<dbReference type="EMBL" id="CM017636">
    <property type="protein sequence ID" value="TYJ49439.1"/>
    <property type="molecule type" value="Genomic_DNA"/>
</dbReference>
<proteinExistence type="predicted"/>
<feature type="transmembrane region" description="Helical" evidence="1">
    <location>
        <begin position="64"/>
        <end position="85"/>
    </location>
</feature>
<protein>
    <submittedName>
        <fullName evidence="2">Uncharacterized protein</fullName>
    </submittedName>
</protein>
<dbReference type="AlphaFoldDB" id="A0A5D3AH53"/>
<evidence type="ECO:0000313" key="3">
    <source>
        <dbReference type="Proteomes" id="UP000323597"/>
    </source>
</evidence>
<organism evidence="2 3">
    <name type="scientific">Gossypium mustelinum</name>
    <name type="common">Cotton</name>
    <name type="synonym">Gossypium caicoense</name>
    <dbReference type="NCBI Taxonomy" id="34275"/>
    <lineage>
        <taxon>Eukaryota</taxon>
        <taxon>Viridiplantae</taxon>
        <taxon>Streptophyta</taxon>
        <taxon>Embryophyta</taxon>
        <taxon>Tracheophyta</taxon>
        <taxon>Spermatophyta</taxon>
        <taxon>Magnoliopsida</taxon>
        <taxon>eudicotyledons</taxon>
        <taxon>Gunneridae</taxon>
        <taxon>Pentapetalae</taxon>
        <taxon>rosids</taxon>
        <taxon>malvids</taxon>
        <taxon>Malvales</taxon>
        <taxon>Malvaceae</taxon>
        <taxon>Malvoideae</taxon>
        <taxon>Gossypium</taxon>
    </lineage>
</organism>
<keyword evidence="1" id="KW-0472">Membrane</keyword>
<gene>
    <name evidence="2" type="ORF">E1A91_A01G133700v1</name>
</gene>
<accession>A0A5D3AH53</accession>
<dbReference type="Proteomes" id="UP000323597">
    <property type="component" value="Chromosome A01"/>
</dbReference>
<dbReference type="EMBL" id="CM017636">
    <property type="protein sequence ID" value="TYJ49441.1"/>
    <property type="molecule type" value="Genomic_DNA"/>
</dbReference>
<dbReference type="EMBL" id="CM017636">
    <property type="protein sequence ID" value="TYJ49438.1"/>
    <property type="molecule type" value="Genomic_DNA"/>
</dbReference>
<keyword evidence="1" id="KW-0812">Transmembrane</keyword>
<dbReference type="EMBL" id="CM017636">
    <property type="protein sequence ID" value="TYJ49440.1"/>
    <property type="molecule type" value="Genomic_DNA"/>
</dbReference>